<geneLocation type="plasmid" evidence="1 2">
    <name>unnamed1</name>
</geneLocation>
<proteinExistence type="predicted"/>
<keyword evidence="2" id="KW-1185">Reference proteome</keyword>
<organism evidence="1 2">
    <name type="scientific">Bosea vaviloviae</name>
    <dbReference type="NCBI Taxonomy" id="1526658"/>
    <lineage>
        <taxon>Bacteria</taxon>
        <taxon>Pseudomonadati</taxon>
        <taxon>Pseudomonadota</taxon>
        <taxon>Alphaproteobacteria</taxon>
        <taxon>Hyphomicrobiales</taxon>
        <taxon>Boseaceae</taxon>
        <taxon>Bosea</taxon>
    </lineage>
</organism>
<keyword evidence="1" id="KW-0614">Plasmid</keyword>
<name>A0A1D7UCM5_9HYPH</name>
<accession>A0A1D7UCM5</accession>
<evidence type="ECO:0000313" key="1">
    <source>
        <dbReference type="EMBL" id="AOO85129.1"/>
    </source>
</evidence>
<dbReference type="PROSITE" id="PS51257">
    <property type="entry name" value="PROKAR_LIPOPROTEIN"/>
    <property type="match status" value="1"/>
</dbReference>
<sequence>MRRRLAIILGAIALGLVLSACAYKPLKAPCGPDEGGQPLAYAEPSASPEPFASIDACGPMQPI</sequence>
<dbReference type="EMBL" id="CP017148">
    <property type="protein sequence ID" value="AOO85129.1"/>
    <property type="molecule type" value="Genomic_DNA"/>
</dbReference>
<dbReference type="Proteomes" id="UP000094969">
    <property type="component" value="Plasmid unnamed1"/>
</dbReference>
<evidence type="ECO:0000313" key="2">
    <source>
        <dbReference type="Proteomes" id="UP000094969"/>
    </source>
</evidence>
<protein>
    <recommendedName>
        <fullName evidence="3">Lipoprotein</fullName>
    </recommendedName>
</protein>
<dbReference type="AlphaFoldDB" id="A0A1D7UCM5"/>
<evidence type="ECO:0008006" key="3">
    <source>
        <dbReference type="Google" id="ProtNLM"/>
    </source>
</evidence>
<gene>
    <name evidence="1" type="ORF">BHK69_31040</name>
</gene>
<dbReference type="KEGG" id="bvv:BHK69_31040"/>
<reference evidence="1 2" key="1">
    <citation type="journal article" date="2015" name="Antonie Van Leeuwenhoek">
        <title>Bosea vaviloviae sp. nov., a new species of slow-growing rhizobia isolated from nodules of the relict species Vavilovia formosa (Stev.) Fed.</title>
        <authorList>
            <person name="Safronova V.I."/>
            <person name="Kuznetsova I.G."/>
            <person name="Sazanova A.L."/>
            <person name="Kimeklis A.K."/>
            <person name="Belimov A.A."/>
            <person name="Andronov E.E."/>
            <person name="Pinaev A.G."/>
            <person name="Chizhevskaya E.P."/>
            <person name="Pukhaev A.R."/>
            <person name="Popov K.P."/>
            <person name="Willems A."/>
            <person name="Tikhonovich I.A."/>
        </authorList>
    </citation>
    <scope>NUCLEOTIDE SEQUENCE [LARGE SCALE GENOMIC DNA]</scope>
    <source>
        <strain evidence="1 2">Vaf18</strain>
        <plasmid evidence="1">unnamed1</plasmid>
    </source>
</reference>